<feature type="compositionally biased region" description="Polar residues" evidence="1">
    <location>
        <begin position="71"/>
        <end position="81"/>
    </location>
</feature>
<dbReference type="EMBL" id="JARIHO010000105">
    <property type="protein sequence ID" value="KAJ7303568.1"/>
    <property type="molecule type" value="Genomic_DNA"/>
</dbReference>
<gene>
    <name evidence="2" type="ORF">DFH08DRAFT_825850</name>
</gene>
<evidence type="ECO:0000256" key="1">
    <source>
        <dbReference type="SAM" id="MobiDB-lite"/>
    </source>
</evidence>
<keyword evidence="3" id="KW-1185">Reference proteome</keyword>
<dbReference type="Proteomes" id="UP001218218">
    <property type="component" value="Unassembled WGS sequence"/>
</dbReference>
<evidence type="ECO:0000313" key="3">
    <source>
        <dbReference type="Proteomes" id="UP001218218"/>
    </source>
</evidence>
<proteinExistence type="predicted"/>
<organism evidence="2 3">
    <name type="scientific">Mycena albidolilacea</name>
    <dbReference type="NCBI Taxonomy" id="1033008"/>
    <lineage>
        <taxon>Eukaryota</taxon>
        <taxon>Fungi</taxon>
        <taxon>Dikarya</taxon>
        <taxon>Basidiomycota</taxon>
        <taxon>Agaricomycotina</taxon>
        <taxon>Agaricomycetes</taxon>
        <taxon>Agaricomycetidae</taxon>
        <taxon>Agaricales</taxon>
        <taxon>Marasmiineae</taxon>
        <taxon>Mycenaceae</taxon>
        <taxon>Mycena</taxon>
    </lineage>
</organism>
<dbReference type="AlphaFoldDB" id="A0AAD6Z199"/>
<name>A0AAD6Z199_9AGAR</name>
<protein>
    <submittedName>
        <fullName evidence="2">Uncharacterized protein</fullName>
    </submittedName>
</protein>
<comment type="caution">
    <text evidence="2">The sequence shown here is derived from an EMBL/GenBank/DDBJ whole genome shotgun (WGS) entry which is preliminary data.</text>
</comment>
<reference evidence="2" key="1">
    <citation type="submission" date="2023-03" db="EMBL/GenBank/DDBJ databases">
        <title>Massive genome expansion in bonnet fungi (Mycena s.s.) driven by repeated elements and novel gene families across ecological guilds.</title>
        <authorList>
            <consortium name="Lawrence Berkeley National Laboratory"/>
            <person name="Harder C.B."/>
            <person name="Miyauchi S."/>
            <person name="Viragh M."/>
            <person name="Kuo A."/>
            <person name="Thoen E."/>
            <person name="Andreopoulos B."/>
            <person name="Lu D."/>
            <person name="Skrede I."/>
            <person name="Drula E."/>
            <person name="Henrissat B."/>
            <person name="Morin E."/>
            <person name="Kohler A."/>
            <person name="Barry K."/>
            <person name="LaButti K."/>
            <person name="Morin E."/>
            <person name="Salamov A."/>
            <person name="Lipzen A."/>
            <person name="Mereny Z."/>
            <person name="Hegedus B."/>
            <person name="Baldrian P."/>
            <person name="Stursova M."/>
            <person name="Weitz H."/>
            <person name="Taylor A."/>
            <person name="Grigoriev I.V."/>
            <person name="Nagy L.G."/>
            <person name="Martin F."/>
            <person name="Kauserud H."/>
        </authorList>
    </citation>
    <scope>NUCLEOTIDE SEQUENCE</scope>
    <source>
        <strain evidence="2">CBHHK002</strain>
    </source>
</reference>
<accession>A0AAD6Z199</accession>
<sequence>MADFVRKNEYLNEKPKLGEKLRHHSTYLDRAKRTGHWQLYQGGDWIPDVSRSIRHWREETPKTGRGESVALTANSPSKTLTGKNLESRKQAVDGSCRVQNASKMSNDKRAYRTVRPSDVPYTVQLAVTSDLAVMCRASCHHGAVWTADSDKSTKWRKKVVLEEKV</sequence>
<evidence type="ECO:0000313" key="2">
    <source>
        <dbReference type="EMBL" id="KAJ7303568.1"/>
    </source>
</evidence>
<feature type="region of interest" description="Disordered" evidence="1">
    <location>
        <begin position="60"/>
        <end position="81"/>
    </location>
</feature>